<reference evidence="2 3" key="1">
    <citation type="submission" date="2020-02" db="EMBL/GenBank/DDBJ databases">
        <authorList>
            <person name="Ma Q."/>
            <person name="Huang Y."/>
            <person name="Song X."/>
            <person name="Pei D."/>
        </authorList>
    </citation>
    <scope>NUCLEOTIDE SEQUENCE [LARGE SCALE GENOMIC DNA]</scope>
    <source>
        <strain evidence="2">Sxm20200214</strain>
        <tissue evidence="2">Leaf</tissue>
    </source>
</reference>
<sequence length="309" mass="33757">MESRRSCQGKEIAEETAEVEDVKEGLPERLLRWTEKFAVMEARVEEMGKEVARLTGVCEKQERELNKWKKMLKGRSATKRRRSLRKKAKRDNDQGVQLQLIIRMLAVTGFRMVQCKVTVMMLHARQERVDGLLQWVDKGTSVAGESGDVDGVRGNVYPLSYVKQDSSVDGGGGENQRTVDGLDGMEQEKLNVLVENVMKDSGGCLDLKGDEETLGGHGCGSKADAAKDEMGEQQAESLSVADGGAGVEETPQEERGEIVTVSVANSTAGDDVKKVVEKEGDEGRNGNVAECAIGSKGAELGFLRFTQLF</sequence>
<accession>A0A8X7SE50</accession>
<evidence type="ECO:0000313" key="2">
    <source>
        <dbReference type="EMBL" id="KAG2304458.1"/>
    </source>
</evidence>
<feature type="coiled-coil region" evidence="1">
    <location>
        <begin position="44"/>
        <end position="71"/>
    </location>
</feature>
<keyword evidence="1" id="KW-0175">Coiled coil</keyword>
<evidence type="ECO:0000313" key="3">
    <source>
        <dbReference type="Proteomes" id="UP000886595"/>
    </source>
</evidence>
<comment type="caution">
    <text evidence="2">The sequence shown here is derived from an EMBL/GenBank/DDBJ whole genome shotgun (WGS) entry which is preliminary data.</text>
</comment>
<name>A0A8X7SE50_BRACI</name>
<organism evidence="2 3">
    <name type="scientific">Brassica carinata</name>
    <name type="common">Ethiopian mustard</name>
    <name type="synonym">Abyssinian cabbage</name>
    <dbReference type="NCBI Taxonomy" id="52824"/>
    <lineage>
        <taxon>Eukaryota</taxon>
        <taxon>Viridiplantae</taxon>
        <taxon>Streptophyta</taxon>
        <taxon>Embryophyta</taxon>
        <taxon>Tracheophyta</taxon>
        <taxon>Spermatophyta</taxon>
        <taxon>Magnoliopsida</taxon>
        <taxon>eudicotyledons</taxon>
        <taxon>Gunneridae</taxon>
        <taxon>Pentapetalae</taxon>
        <taxon>rosids</taxon>
        <taxon>malvids</taxon>
        <taxon>Brassicales</taxon>
        <taxon>Brassicaceae</taxon>
        <taxon>Brassiceae</taxon>
        <taxon>Brassica</taxon>
    </lineage>
</organism>
<proteinExistence type="predicted"/>
<keyword evidence="3" id="KW-1185">Reference proteome</keyword>
<dbReference type="AlphaFoldDB" id="A0A8X7SE50"/>
<dbReference type="Proteomes" id="UP000886595">
    <property type="component" value="Unassembled WGS sequence"/>
</dbReference>
<protein>
    <submittedName>
        <fullName evidence="2">Uncharacterized protein</fullName>
    </submittedName>
</protein>
<evidence type="ECO:0000256" key="1">
    <source>
        <dbReference type="SAM" id="Coils"/>
    </source>
</evidence>
<gene>
    <name evidence="2" type="ORF">Bca52824_033109</name>
</gene>
<dbReference type="EMBL" id="JAAMPC010000007">
    <property type="protein sequence ID" value="KAG2304458.1"/>
    <property type="molecule type" value="Genomic_DNA"/>
</dbReference>